<gene>
    <name evidence="1" type="ORF">O6H91_04G110200</name>
</gene>
<organism evidence="1 2">
    <name type="scientific">Diphasiastrum complanatum</name>
    <name type="common">Issler's clubmoss</name>
    <name type="synonym">Lycopodium complanatum</name>
    <dbReference type="NCBI Taxonomy" id="34168"/>
    <lineage>
        <taxon>Eukaryota</taxon>
        <taxon>Viridiplantae</taxon>
        <taxon>Streptophyta</taxon>
        <taxon>Embryophyta</taxon>
        <taxon>Tracheophyta</taxon>
        <taxon>Lycopodiopsida</taxon>
        <taxon>Lycopodiales</taxon>
        <taxon>Lycopodiaceae</taxon>
        <taxon>Lycopodioideae</taxon>
        <taxon>Diphasiastrum</taxon>
    </lineage>
</organism>
<name>A0ACC2E0H4_DIPCM</name>
<sequence length="207" mass="22885">MDISHPAVHPVGVPPAEARPPPRVRMKEWQGMPATAGGLTLRLGQFSFAVISFTMVVSISNFSTVTAFCYLVAAMVLQSLWSLTLAIIDIYALLWKRSLRNSLLVSLFVIGDWVTATLTLAAACASAGITVLIDNDLGACAQNHCGRRDVFNYHIGVQMIGIYNEQVRDLLTTFRFGNKVLEEHFKGKHGHNRREHGRGVQKAFFDN</sequence>
<dbReference type="Proteomes" id="UP001162992">
    <property type="component" value="Chromosome 4"/>
</dbReference>
<keyword evidence="2" id="KW-1185">Reference proteome</keyword>
<reference evidence="2" key="1">
    <citation type="journal article" date="2024" name="Proc. Natl. Acad. Sci. U.S.A.">
        <title>Extraordinary preservation of gene collinearity over three hundred million years revealed in homosporous lycophytes.</title>
        <authorList>
            <person name="Li C."/>
            <person name="Wickell D."/>
            <person name="Kuo L.Y."/>
            <person name="Chen X."/>
            <person name="Nie B."/>
            <person name="Liao X."/>
            <person name="Peng D."/>
            <person name="Ji J."/>
            <person name="Jenkins J."/>
            <person name="Williams M."/>
            <person name="Shu S."/>
            <person name="Plott C."/>
            <person name="Barry K."/>
            <person name="Rajasekar S."/>
            <person name="Grimwood J."/>
            <person name="Han X."/>
            <person name="Sun S."/>
            <person name="Hou Z."/>
            <person name="He W."/>
            <person name="Dai G."/>
            <person name="Sun C."/>
            <person name="Schmutz J."/>
            <person name="Leebens-Mack J.H."/>
            <person name="Li F.W."/>
            <person name="Wang L."/>
        </authorList>
    </citation>
    <scope>NUCLEOTIDE SEQUENCE [LARGE SCALE GENOMIC DNA]</scope>
    <source>
        <strain evidence="2">cv. PW_Plant_1</strain>
    </source>
</reference>
<proteinExistence type="predicted"/>
<accession>A0ACC2E0H4</accession>
<protein>
    <submittedName>
        <fullName evidence="1">Uncharacterized protein</fullName>
    </submittedName>
</protein>
<comment type="caution">
    <text evidence="1">The sequence shown here is derived from an EMBL/GenBank/DDBJ whole genome shotgun (WGS) entry which is preliminary data.</text>
</comment>
<evidence type="ECO:0000313" key="1">
    <source>
        <dbReference type="EMBL" id="KAJ7559991.1"/>
    </source>
</evidence>
<dbReference type="EMBL" id="CM055095">
    <property type="protein sequence ID" value="KAJ7559991.1"/>
    <property type="molecule type" value="Genomic_DNA"/>
</dbReference>
<evidence type="ECO:0000313" key="2">
    <source>
        <dbReference type="Proteomes" id="UP001162992"/>
    </source>
</evidence>